<keyword evidence="1 4" id="KW-0245">EGF-like domain</keyword>
<dbReference type="Pfam" id="PF02210">
    <property type="entry name" value="Laminin_G_2"/>
    <property type="match status" value="1"/>
</dbReference>
<comment type="caution">
    <text evidence="9">The sequence shown here is derived from an EMBL/GenBank/DDBJ whole genome shotgun (WGS) entry which is preliminary data.</text>
</comment>
<dbReference type="Pfam" id="PF12661">
    <property type="entry name" value="hEGF"/>
    <property type="match status" value="1"/>
</dbReference>
<dbReference type="Gene3D" id="2.60.120.200">
    <property type="match status" value="3"/>
</dbReference>
<keyword evidence="10" id="KW-1185">Reference proteome</keyword>
<dbReference type="InterPro" id="IPR013320">
    <property type="entry name" value="ConA-like_dom_sf"/>
</dbReference>
<name>A0A3S1BKY9_ELYCH</name>
<feature type="domain" description="EGF-like" evidence="8">
    <location>
        <begin position="453"/>
        <end position="490"/>
    </location>
</feature>
<dbReference type="Proteomes" id="UP000271974">
    <property type="component" value="Unassembled WGS sequence"/>
</dbReference>
<dbReference type="Pfam" id="PF00008">
    <property type="entry name" value="EGF"/>
    <property type="match status" value="1"/>
</dbReference>
<comment type="caution">
    <text evidence="4">Lacks conserved residue(s) required for the propagation of feature annotation.</text>
</comment>
<dbReference type="CDD" id="cd00054">
    <property type="entry name" value="EGF_CA"/>
    <property type="match status" value="1"/>
</dbReference>
<sequence>MGLSIYWRAMLTVTLGILINTDASTASKGKILAFFQKTCATAVKNPCEQTCVDIKSGGFFCQCGPGYNINPDGMTCTEIWHPEEKRDAGYEKTGVEENYFPVEDEGNSRPSPKIRYNADGEMVVSDNDVVHIKSIDLTRDVPPLEADNRLGSDSGVVLDSRRGQVQLGGYGRPEDNIVDPRRTYDIPEGGTENDHVEININSLDISEGGEIEQENVDSSKPFSGELQEEEEEVPTCQGFMCKNNGSCAIVKNKATCLCPLGHYGKMCEREVEVRYPKFQGTGYLALPVLRDAHKEFSVSLEFKPEAPYGLLLFSGEFSNARTDFFSVALEDGFVVMRFDCGTGTAVLRSLGRVRLAEWNSVVLTRVDNRATLRLNGGHQVEGVSRGEYTRITFRLNLFLGGYVDMDTIKARVGTEHQFVGCVQELRINGHRFDFRPNGPVGEAEFGINVGECSYGVCDQVQCLNNGKCVARSADKHICLCPYGYHGNSCEKDSPVHIPHFSGHSYLELAGLQRSVLSYTEIELVFKPTYHDGTILYNGYSRDRRGDFISIALEAGHLVFRFDLGTGPAELRSVDPVTLNKWHLVRASRTGLLGTLQVDDQPVVSGQSQGAYTQLTLLDSLYLGGHPNYDHTSKHSRASRSFNGCLQKVVINKKSVNIMGKNLVGVNVGPCSHPCAGKPCMNDGQCKPRFDSYVCHCRLGFFNTNCEDAQEQVPTNPMFNGESYLKYTQKAVTKRVSGNRMDLQMYIRPYGYDGLIFWSGEDQPSSLSPRSSSTQDFIALGFHRGGLQLRYNLGSGEARVGYNDSRLFDGEWHFIRVQRDKQDAYMEIDGREVVEGSSEGEYTSLNTNNIVYLGGMPDVVDATGGRFTSSFVGCIRSMKLATVHDVNLVGDAYDGVNIEQCSKKRIS</sequence>
<dbReference type="SUPFAM" id="SSF49899">
    <property type="entry name" value="Concanavalin A-like lectins/glucanases"/>
    <property type="match status" value="3"/>
</dbReference>
<keyword evidence="6" id="KW-0732">Signal</keyword>
<dbReference type="OrthoDB" id="10014052at2759"/>
<dbReference type="SMART" id="SM00282">
    <property type="entry name" value="LamG"/>
    <property type="match status" value="3"/>
</dbReference>
<dbReference type="Pfam" id="PF00054">
    <property type="entry name" value="Laminin_G_1"/>
    <property type="match status" value="2"/>
</dbReference>
<dbReference type="InterPro" id="IPR001791">
    <property type="entry name" value="Laminin_G"/>
</dbReference>
<organism evidence="9 10">
    <name type="scientific">Elysia chlorotica</name>
    <name type="common">Eastern emerald elysia</name>
    <name type="synonym">Sea slug</name>
    <dbReference type="NCBI Taxonomy" id="188477"/>
    <lineage>
        <taxon>Eukaryota</taxon>
        <taxon>Metazoa</taxon>
        <taxon>Spiralia</taxon>
        <taxon>Lophotrochozoa</taxon>
        <taxon>Mollusca</taxon>
        <taxon>Gastropoda</taxon>
        <taxon>Heterobranchia</taxon>
        <taxon>Euthyneura</taxon>
        <taxon>Panpulmonata</taxon>
        <taxon>Sacoglossa</taxon>
        <taxon>Placobranchoidea</taxon>
        <taxon>Plakobranchidae</taxon>
        <taxon>Elysia</taxon>
    </lineage>
</organism>
<evidence type="ECO:0000313" key="9">
    <source>
        <dbReference type="EMBL" id="RUS83194.1"/>
    </source>
</evidence>
<keyword evidence="2" id="KW-0677">Repeat</keyword>
<feature type="domain" description="EGF-like" evidence="8">
    <location>
        <begin position="232"/>
        <end position="268"/>
    </location>
</feature>
<dbReference type="PROSITE" id="PS50025">
    <property type="entry name" value="LAM_G_DOMAIN"/>
    <property type="match status" value="3"/>
</dbReference>
<dbReference type="InterPro" id="IPR009030">
    <property type="entry name" value="Growth_fac_rcpt_cys_sf"/>
</dbReference>
<dbReference type="STRING" id="188477.A0A3S1BKY9"/>
<feature type="domain" description="Laminin G" evidence="7">
    <location>
        <begin position="495"/>
        <end position="670"/>
    </location>
</feature>
<dbReference type="SMART" id="SM00181">
    <property type="entry name" value="EGF"/>
    <property type="match status" value="4"/>
</dbReference>
<gene>
    <name evidence="9" type="ORF">EGW08_009051</name>
</gene>
<dbReference type="SUPFAM" id="SSF57184">
    <property type="entry name" value="Growth factor receptor domain"/>
    <property type="match status" value="1"/>
</dbReference>
<feature type="domain" description="Laminin G" evidence="7">
    <location>
        <begin position="273"/>
        <end position="452"/>
    </location>
</feature>
<feature type="disulfide bond" evidence="4">
    <location>
        <begin position="696"/>
        <end position="705"/>
    </location>
</feature>
<dbReference type="InterPro" id="IPR001881">
    <property type="entry name" value="EGF-like_Ca-bd_dom"/>
</dbReference>
<evidence type="ECO:0000256" key="1">
    <source>
        <dbReference type="ARBA" id="ARBA00022536"/>
    </source>
</evidence>
<dbReference type="InterPro" id="IPR050372">
    <property type="entry name" value="Neurexin-related_CASP"/>
</dbReference>
<feature type="disulfide bond" evidence="4">
    <location>
        <begin position="480"/>
        <end position="489"/>
    </location>
</feature>
<evidence type="ECO:0000256" key="2">
    <source>
        <dbReference type="ARBA" id="ARBA00022737"/>
    </source>
</evidence>
<dbReference type="GO" id="GO:0005509">
    <property type="term" value="F:calcium ion binding"/>
    <property type="evidence" value="ECO:0007669"/>
    <property type="project" value="InterPro"/>
</dbReference>
<feature type="disulfide bond" evidence="4">
    <location>
        <begin position="258"/>
        <end position="267"/>
    </location>
</feature>
<proteinExistence type="predicted"/>
<keyword evidence="3 4" id="KW-1015">Disulfide bond</keyword>
<evidence type="ECO:0008006" key="11">
    <source>
        <dbReference type="Google" id="ProtNLM"/>
    </source>
</evidence>
<evidence type="ECO:0000256" key="4">
    <source>
        <dbReference type="PROSITE-ProRule" id="PRU00076"/>
    </source>
</evidence>
<dbReference type="PROSITE" id="PS50026">
    <property type="entry name" value="EGF_3"/>
    <property type="match status" value="3"/>
</dbReference>
<evidence type="ECO:0000256" key="6">
    <source>
        <dbReference type="SAM" id="SignalP"/>
    </source>
</evidence>
<evidence type="ECO:0000259" key="7">
    <source>
        <dbReference type="PROSITE" id="PS50025"/>
    </source>
</evidence>
<dbReference type="CDD" id="cd00110">
    <property type="entry name" value="LamG"/>
    <property type="match status" value="3"/>
</dbReference>
<feature type="domain" description="EGF-like" evidence="8">
    <location>
        <begin position="671"/>
        <end position="706"/>
    </location>
</feature>
<feature type="disulfide bond" evidence="5">
    <location>
        <begin position="873"/>
        <end position="900"/>
    </location>
</feature>
<evidence type="ECO:0000256" key="5">
    <source>
        <dbReference type="PROSITE-ProRule" id="PRU00122"/>
    </source>
</evidence>
<dbReference type="AlphaFoldDB" id="A0A3S1BKY9"/>
<dbReference type="GO" id="GO:0016020">
    <property type="term" value="C:membrane"/>
    <property type="evidence" value="ECO:0007669"/>
    <property type="project" value="UniProtKB-SubCell"/>
</dbReference>
<dbReference type="PANTHER" id="PTHR15036:SF85">
    <property type="entry name" value="SP2353, ISOFORM A"/>
    <property type="match status" value="1"/>
</dbReference>
<dbReference type="SMART" id="SM00179">
    <property type="entry name" value="EGF_CA"/>
    <property type="match status" value="3"/>
</dbReference>
<feature type="domain" description="Laminin G" evidence="7">
    <location>
        <begin position="713"/>
        <end position="900"/>
    </location>
</feature>
<evidence type="ECO:0000259" key="8">
    <source>
        <dbReference type="PROSITE" id="PS50026"/>
    </source>
</evidence>
<evidence type="ECO:0000313" key="10">
    <source>
        <dbReference type="Proteomes" id="UP000271974"/>
    </source>
</evidence>
<accession>A0A3S1BKY9</accession>
<dbReference type="PROSITE" id="PS01186">
    <property type="entry name" value="EGF_2"/>
    <property type="match status" value="3"/>
</dbReference>
<evidence type="ECO:0000256" key="3">
    <source>
        <dbReference type="ARBA" id="ARBA00023157"/>
    </source>
</evidence>
<dbReference type="PANTHER" id="PTHR15036">
    <property type="entry name" value="PIKACHURIN-LIKE PROTEIN"/>
    <property type="match status" value="1"/>
</dbReference>
<dbReference type="Gene3D" id="2.10.25.10">
    <property type="entry name" value="Laminin"/>
    <property type="match status" value="4"/>
</dbReference>
<feature type="chain" id="PRO_5018787994" description="Agrin" evidence="6">
    <location>
        <begin position="17"/>
        <end position="906"/>
    </location>
</feature>
<feature type="signal peptide" evidence="6">
    <location>
        <begin position="1"/>
        <end position="16"/>
    </location>
</feature>
<reference evidence="9 10" key="1">
    <citation type="submission" date="2019-01" db="EMBL/GenBank/DDBJ databases">
        <title>A draft genome assembly of the solar-powered sea slug Elysia chlorotica.</title>
        <authorList>
            <person name="Cai H."/>
            <person name="Li Q."/>
            <person name="Fang X."/>
            <person name="Li J."/>
            <person name="Curtis N.E."/>
            <person name="Altenburger A."/>
            <person name="Shibata T."/>
            <person name="Feng M."/>
            <person name="Maeda T."/>
            <person name="Schwartz J.A."/>
            <person name="Shigenobu S."/>
            <person name="Lundholm N."/>
            <person name="Nishiyama T."/>
            <person name="Yang H."/>
            <person name="Hasebe M."/>
            <person name="Li S."/>
            <person name="Pierce S.K."/>
            <person name="Wang J."/>
        </authorList>
    </citation>
    <scope>NUCLEOTIDE SEQUENCE [LARGE SCALE GENOMIC DNA]</scope>
    <source>
        <strain evidence="9">EC2010</strain>
        <tissue evidence="9">Whole organism of an adult</tissue>
    </source>
</reference>
<dbReference type="PROSITE" id="PS00022">
    <property type="entry name" value="EGF_1"/>
    <property type="match status" value="2"/>
</dbReference>
<dbReference type="InterPro" id="IPR000742">
    <property type="entry name" value="EGF"/>
</dbReference>
<dbReference type="InterPro" id="IPR013032">
    <property type="entry name" value="EGF-like_CS"/>
</dbReference>
<dbReference type="EMBL" id="RQTK01000254">
    <property type="protein sequence ID" value="RUS83194.1"/>
    <property type="molecule type" value="Genomic_DNA"/>
</dbReference>
<protein>
    <recommendedName>
        <fullName evidence="11">Agrin</fullName>
    </recommendedName>
</protein>